<dbReference type="AlphaFoldDB" id="A0A672I8X8"/>
<reference evidence="2" key="2">
    <citation type="submission" date="2025-08" db="UniProtKB">
        <authorList>
            <consortium name="Ensembl"/>
        </authorList>
    </citation>
    <scope>IDENTIFICATION</scope>
</reference>
<feature type="compositionally biased region" description="Low complexity" evidence="1">
    <location>
        <begin position="109"/>
        <end position="119"/>
    </location>
</feature>
<keyword evidence="3" id="KW-1185">Reference proteome</keyword>
<sequence length="119" mass="12692">MRFCSRTSFQTGEFERDGDQGGRGRPPSCLHASGSCRCTGHGGKEDCKIKLKLKIHLPPPPWSQAVPLGPPPWSQAVPLGPPPWSQAVPLGPPPWSQAVPLGPPPWSQPPGSCGQQIQC</sequence>
<organism evidence="2 3">
    <name type="scientific">Salarias fasciatus</name>
    <name type="common">Jewelled blenny</name>
    <name type="synonym">Blennius fasciatus</name>
    <dbReference type="NCBI Taxonomy" id="181472"/>
    <lineage>
        <taxon>Eukaryota</taxon>
        <taxon>Metazoa</taxon>
        <taxon>Chordata</taxon>
        <taxon>Craniata</taxon>
        <taxon>Vertebrata</taxon>
        <taxon>Euteleostomi</taxon>
        <taxon>Actinopterygii</taxon>
        <taxon>Neopterygii</taxon>
        <taxon>Teleostei</taxon>
        <taxon>Neoteleostei</taxon>
        <taxon>Acanthomorphata</taxon>
        <taxon>Ovalentaria</taxon>
        <taxon>Blenniimorphae</taxon>
        <taxon>Blenniiformes</taxon>
        <taxon>Blennioidei</taxon>
        <taxon>Blenniidae</taxon>
        <taxon>Salariinae</taxon>
        <taxon>Salarias</taxon>
    </lineage>
</organism>
<accession>A0A672I8X8</accession>
<protein>
    <submittedName>
        <fullName evidence="2">Uncharacterized protein</fullName>
    </submittedName>
</protein>
<name>A0A672I8X8_SALFA</name>
<evidence type="ECO:0000313" key="3">
    <source>
        <dbReference type="Proteomes" id="UP000472267"/>
    </source>
</evidence>
<evidence type="ECO:0000313" key="2">
    <source>
        <dbReference type="Ensembl" id="ENSSFAP00005037617.1"/>
    </source>
</evidence>
<evidence type="ECO:0000256" key="1">
    <source>
        <dbReference type="SAM" id="MobiDB-lite"/>
    </source>
</evidence>
<feature type="region of interest" description="Disordered" evidence="1">
    <location>
        <begin position="1"/>
        <end position="27"/>
    </location>
</feature>
<dbReference type="Proteomes" id="UP000472267">
    <property type="component" value="Chromosome 8"/>
</dbReference>
<feature type="compositionally biased region" description="Pro residues" evidence="1">
    <location>
        <begin position="60"/>
        <end position="108"/>
    </location>
</feature>
<feature type="compositionally biased region" description="Polar residues" evidence="1">
    <location>
        <begin position="1"/>
        <end position="11"/>
    </location>
</feature>
<reference evidence="2" key="3">
    <citation type="submission" date="2025-09" db="UniProtKB">
        <authorList>
            <consortium name="Ensembl"/>
        </authorList>
    </citation>
    <scope>IDENTIFICATION</scope>
</reference>
<feature type="compositionally biased region" description="Basic and acidic residues" evidence="1">
    <location>
        <begin position="13"/>
        <end position="22"/>
    </location>
</feature>
<feature type="region of interest" description="Disordered" evidence="1">
    <location>
        <begin position="60"/>
        <end position="119"/>
    </location>
</feature>
<proteinExistence type="predicted"/>
<reference evidence="2" key="1">
    <citation type="submission" date="2019-06" db="EMBL/GenBank/DDBJ databases">
        <authorList>
            <consortium name="Wellcome Sanger Institute Data Sharing"/>
        </authorList>
    </citation>
    <scope>NUCLEOTIDE SEQUENCE [LARGE SCALE GENOMIC DNA]</scope>
</reference>
<dbReference type="Ensembl" id="ENSSFAT00005039016.1">
    <property type="protein sequence ID" value="ENSSFAP00005037617.1"/>
    <property type="gene ID" value="ENSSFAG00005018934.1"/>
</dbReference>
<dbReference type="InParanoid" id="A0A672I8X8"/>